<dbReference type="Gene3D" id="3.90.1150.10">
    <property type="entry name" value="Aspartate Aminotransferase, domain 1"/>
    <property type="match status" value="1"/>
</dbReference>
<dbReference type="FunFam" id="3.40.50.12780:FF:000019">
    <property type="entry name" value="Long-chain fatty acid transporter"/>
    <property type="match status" value="1"/>
</dbReference>
<dbReference type="PROSITE" id="PS00105">
    <property type="entry name" value="AA_TRANSFER_CLASS_1"/>
    <property type="match status" value="1"/>
</dbReference>
<evidence type="ECO:0000256" key="18">
    <source>
        <dbReference type="ARBA" id="ARBA00051585"/>
    </source>
</evidence>
<proteinExistence type="inferred from homology"/>
<dbReference type="GO" id="GO:0005778">
    <property type="term" value="C:peroxisomal membrane"/>
    <property type="evidence" value="ECO:0007669"/>
    <property type="project" value="UniProtKB-SubCell"/>
</dbReference>
<evidence type="ECO:0000259" key="24">
    <source>
        <dbReference type="Pfam" id="PF00501"/>
    </source>
</evidence>
<reference evidence="27" key="1">
    <citation type="journal article" date="2017" name="Genome Biol.">
        <title>Comparative genomics reveals high biological diversity and specific adaptations in the industrially and medically important fungal genus Aspergillus.</title>
        <authorList>
            <person name="de Vries R.P."/>
            <person name="Riley R."/>
            <person name="Wiebenga A."/>
            <person name="Aguilar-Osorio G."/>
            <person name="Amillis S."/>
            <person name="Uchima C.A."/>
            <person name="Anderluh G."/>
            <person name="Asadollahi M."/>
            <person name="Askin M."/>
            <person name="Barry K."/>
            <person name="Battaglia E."/>
            <person name="Bayram O."/>
            <person name="Benocci T."/>
            <person name="Braus-Stromeyer S.A."/>
            <person name="Caldana C."/>
            <person name="Canovas D."/>
            <person name="Cerqueira G.C."/>
            <person name="Chen F."/>
            <person name="Chen W."/>
            <person name="Choi C."/>
            <person name="Clum A."/>
            <person name="Dos Santos R.A."/>
            <person name="Damasio A.R."/>
            <person name="Diallinas G."/>
            <person name="Emri T."/>
            <person name="Fekete E."/>
            <person name="Flipphi M."/>
            <person name="Freyberg S."/>
            <person name="Gallo A."/>
            <person name="Gournas C."/>
            <person name="Habgood R."/>
            <person name="Hainaut M."/>
            <person name="Harispe M.L."/>
            <person name="Henrissat B."/>
            <person name="Hilden K.S."/>
            <person name="Hope R."/>
            <person name="Hossain A."/>
            <person name="Karabika E."/>
            <person name="Karaffa L."/>
            <person name="Karanyi Z."/>
            <person name="Krasevec N."/>
            <person name="Kuo A."/>
            <person name="Kusch H."/>
            <person name="LaButti K."/>
            <person name="Lagendijk E.L."/>
            <person name="Lapidus A."/>
            <person name="Levasseur A."/>
            <person name="Lindquist E."/>
            <person name="Lipzen A."/>
            <person name="Logrieco A.F."/>
            <person name="MacCabe A."/>
            <person name="Maekelae M.R."/>
            <person name="Malavazi I."/>
            <person name="Melin P."/>
            <person name="Meyer V."/>
            <person name="Mielnichuk N."/>
            <person name="Miskei M."/>
            <person name="Molnar A.P."/>
            <person name="Mule G."/>
            <person name="Ngan C.Y."/>
            <person name="Orejas M."/>
            <person name="Orosz E."/>
            <person name="Ouedraogo J.P."/>
            <person name="Overkamp K.M."/>
            <person name="Park H.-S."/>
            <person name="Perrone G."/>
            <person name="Piumi F."/>
            <person name="Punt P.J."/>
            <person name="Ram A.F."/>
            <person name="Ramon A."/>
            <person name="Rauscher S."/>
            <person name="Record E."/>
            <person name="Riano-Pachon D.M."/>
            <person name="Robert V."/>
            <person name="Roehrig J."/>
            <person name="Ruller R."/>
            <person name="Salamov A."/>
            <person name="Salih N.S."/>
            <person name="Samson R.A."/>
            <person name="Sandor E."/>
            <person name="Sanguinetti M."/>
            <person name="Schuetze T."/>
            <person name="Sepcic K."/>
            <person name="Shelest E."/>
            <person name="Sherlock G."/>
            <person name="Sophianopoulou V."/>
            <person name="Squina F.M."/>
            <person name="Sun H."/>
            <person name="Susca A."/>
            <person name="Todd R.B."/>
            <person name="Tsang A."/>
            <person name="Unkles S.E."/>
            <person name="van de Wiele N."/>
            <person name="van Rossen-Uffink D."/>
            <person name="Oliveira J.V."/>
            <person name="Vesth T.C."/>
            <person name="Visser J."/>
            <person name="Yu J.-H."/>
            <person name="Zhou M."/>
            <person name="Andersen M.R."/>
            <person name="Archer D.B."/>
            <person name="Baker S.E."/>
            <person name="Benoit I."/>
            <person name="Brakhage A.A."/>
            <person name="Braus G.H."/>
            <person name="Fischer R."/>
            <person name="Frisvad J.C."/>
            <person name="Goldman G.H."/>
            <person name="Houbraken J."/>
            <person name="Oakley B."/>
            <person name="Pocsi I."/>
            <person name="Scazzocchio C."/>
            <person name="Seiboth B."/>
            <person name="vanKuyk P.A."/>
            <person name="Wortman J."/>
            <person name="Dyer P.S."/>
            <person name="Grigoriev I.V."/>
        </authorList>
    </citation>
    <scope>NUCLEOTIDE SEQUENCE [LARGE SCALE GENOMIC DNA]</scope>
    <source>
        <strain evidence="27">CBS 593.65</strain>
    </source>
</reference>
<accession>A0A1L9TAI2</accession>
<dbReference type="Pfam" id="PF13193">
    <property type="entry name" value="AMP-binding_C"/>
    <property type="match status" value="1"/>
</dbReference>
<dbReference type="PROSITE" id="PS00455">
    <property type="entry name" value="AMP_BINDING"/>
    <property type="match status" value="1"/>
</dbReference>
<evidence type="ECO:0000256" key="6">
    <source>
        <dbReference type="ARBA" id="ARBA00022448"/>
    </source>
</evidence>
<feature type="transmembrane region" description="Helical" evidence="22">
    <location>
        <begin position="679"/>
        <end position="702"/>
    </location>
</feature>
<dbReference type="GO" id="GO:0005811">
    <property type="term" value="C:lipid droplet"/>
    <property type="evidence" value="ECO:0007669"/>
    <property type="project" value="UniProtKB-SubCell"/>
</dbReference>
<protein>
    <recommendedName>
        <fullName evidence="20">Very long-chain fatty acid transport protein</fullName>
    </recommendedName>
    <alternativeName>
        <fullName evidence="21">Very-long-chain acyl-CoA synthetase</fullName>
    </alternativeName>
</protein>
<evidence type="ECO:0000256" key="7">
    <source>
        <dbReference type="ARBA" id="ARBA00022475"/>
    </source>
</evidence>
<evidence type="ECO:0000256" key="11">
    <source>
        <dbReference type="ARBA" id="ARBA00022741"/>
    </source>
</evidence>
<evidence type="ECO:0000256" key="19">
    <source>
        <dbReference type="ARBA" id="ARBA00060276"/>
    </source>
</evidence>
<evidence type="ECO:0000256" key="5">
    <source>
        <dbReference type="ARBA" id="ARBA00007441"/>
    </source>
</evidence>
<dbReference type="InterPro" id="IPR015421">
    <property type="entry name" value="PyrdxlP-dep_Trfase_major"/>
</dbReference>
<evidence type="ECO:0000256" key="17">
    <source>
        <dbReference type="ARBA" id="ARBA00023140"/>
    </source>
</evidence>
<keyword evidence="9" id="KW-0551">Lipid droplet</keyword>
<keyword evidence="7" id="KW-1003">Cell membrane</keyword>
<evidence type="ECO:0000256" key="12">
    <source>
        <dbReference type="ARBA" id="ARBA00022840"/>
    </source>
</evidence>
<gene>
    <name evidence="26" type="ORF">ASPSYDRAFT_59754</name>
</gene>
<evidence type="ECO:0000256" key="20">
    <source>
        <dbReference type="ARBA" id="ARBA00068795"/>
    </source>
</evidence>
<dbReference type="Gene3D" id="3.40.50.12780">
    <property type="entry name" value="N-terminal domain of ligase-like"/>
    <property type="match status" value="1"/>
</dbReference>
<dbReference type="VEuPathDB" id="FungiDB:ASPSYDRAFT_59754"/>
<dbReference type="InterPro" id="IPR015422">
    <property type="entry name" value="PyrdxlP-dep_Trfase_small"/>
</dbReference>
<comment type="subcellular location">
    <subcellularLocation>
        <location evidence="3">Cell membrane</location>
        <topology evidence="3">Multi-pass membrane protein</topology>
    </subcellularLocation>
    <subcellularLocation>
        <location evidence="1">Lipid droplet</location>
    </subcellularLocation>
    <subcellularLocation>
        <location evidence="2">Peroxisome membrane</location>
        <topology evidence="2">Multi-pass membrane protein</topology>
    </subcellularLocation>
</comment>
<sequence length="1061" mass="118358">MVQIKDFAVEQWMDKYETTAKYNVAETCSASLSVRDLQDLSEDPSLHPLDDVLNRKLTYGAIRGSEQLRTTLANLYSVRTPTPLPADNILATAGAIQANFLLLYTLVGPGDHVICHYPTYQQLYSVPASLGADVSLWKSKEADGWKLNLEELKALIQPNTKLIILNNPQNPTGAIIPQETLDEIVEIARSSSIYIFCDEVYRPLFHSITPMDPEFPSSALSLGYERTIVTGSMSKAYSLAGIRVGWIASRDRSVIEACASVRDYTTISVSQLDDAVASYALAPTTIHALLRRNLELAKRNFAILDKFIESHRWACDWVKPRAGTTAFVRFNKMGKPVNDVAFCETLLERTGLMFVPGSLCFGNGEEFHGYVRIGYVCETQVLEDGLAALGEFLEDGYEDVPVTLLKCASNLTIDIPLSLAGPALATTLAYLNARYSLFYDAKIFHGLFKSIIKSRLALRRDNLNLFHILENHALDPTSKDRPFVVYNGRTWTFHETYMLALRYGTWFKRVHGIKPREIVALNMMNSSTFIFIWLGLWSIGAVPAFINYNLTGKPLTHSVRTSTARLLIVDEDVRSSFGPDEMSAFSAPDFREDGGAMEVIFHTPDIEAQILQTETIREDDKVRGGVELRDMAILIYTSGTTGLPKPAIVSWRKCWAGSVFVSTFIELAKQDRVFTCMPLYHSSASILGFVATLVVGSTLIVGRKFSARNFMKEVRDNDATVIQYVGETLRYLLAAPPEIDSATGEDLDKKHNVRIVYGNGLRPDVWNRFKQRFNVPTVAEFYAATEGTGGTWNFSANDFSAGAIGRNGLFSGWLLGRGLTIVEVDQESQEPWRDPQTGFCRAVPRGEAGELLYAIDPVDPAETFQGYYRNSKATESKIIRDVLYKGDAYFRTGDMIRWDKDGRWYFSDRLGDTFRWKSENVSTSEVSEVLGVHPDVHEANVYGVSLPNHDGRAGCAAVVFNNQLQAPDQSVLLPPSSDSLKSLAAHALRNLPRFAAPLFLRVTTEMQATGNNKQQKHVLRTEGVDPGRVGDTDKLFWLQGDTYLPFEAKDWDKIQGGQVKL</sequence>
<dbReference type="AlphaFoldDB" id="A0A1L9TAI2"/>
<evidence type="ECO:0000313" key="26">
    <source>
        <dbReference type="EMBL" id="OJJ56450.1"/>
    </source>
</evidence>
<evidence type="ECO:0000256" key="16">
    <source>
        <dbReference type="ARBA" id="ARBA00023136"/>
    </source>
</evidence>
<comment type="catalytic activity">
    <reaction evidence="18">
        <text>a very long-chain fatty acid + ATP + CoA = a very long-chain fatty acyl-CoA + AMP + diphosphate</text>
        <dbReference type="Rhea" id="RHEA:54536"/>
        <dbReference type="ChEBI" id="CHEBI:30616"/>
        <dbReference type="ChEBI" id="CHEBI:33019"/>
        <dbReference type="ChEBI" id="CHEBI:57287"/>
        <dbReference type="ChEBI" id="CHEBI:58950"/>
        <dbReference type="ChEBI" id="CHEBI:138261"/>
        <dbReference type="ChEBI" id="CHEBI:456215"/>
    </reaction>
</comment>
<evidence type="ECO:0000256" key="10">
    <source>
        <dbReference type="ARBA" id="ARBA00022692"/>
    </source>
</evidence>
<dbReference type="Pfam" id="PF00501">
    <property type="entry name" value="AMP-binding"/>
    <property type="match status" value="1"/>
</dbReference>
<dbReference type="GO" id="GO:0005524">
    <property type="term" value="F:ATP binding"/>
    <property type="evidence" value="ECO:0007669"/>
    <property type="project" value="UniProtKB-KW"/>
</dbReference>
<keyword evidence="16 22" id="KW-0472">Membrane</keyword>
<evidence type="ECO:0000256" key="1">
    <source>
        <dbReference type="ARBA" id="ARBA00004502"/>
    </source>
</evidence>
<name>A0A1L9TAI2_9EURO</name>
<dbReference type="GeneID" id="63765820"/>
<comment type="similarity">
    <text evidence="4">Belongs to the ATP-dependent AMP-binding enzyme family.</text>
</comment>
<keyword evidence="27" id="KW-1185">Reference proteome</keyword>
<keyword evidence="13" id="KW-0663">Pyridoxal phosphate</keyword>
<feature type="domain" description="Aminotransferase class I/classII large" evidence="23">
    <location>
        <begin position="58"/>
        <end position="386"/>
    </location>
</feature>
<dbReference type="RefSeq" id="XP_040700256.1">
    <property type="nucleotide sequence ID" value="XM_040849747.1"/>
</dbReference>
<evidence type="ECO:0000259" key="25">
    <source>
        <dbReference type="Pfam" id="PF13193"/>
    </source>
</evidence>
<evidence type="ECO:0000256" key="8">
    <source>
        <dbReference type="ARBA" id="ARBA00022598"/>
    </source>
</evidence>
<evidence type="ECO:0000313" key="27">
    <source>
        <dbReference type="Proteomes" id="UP000184356"/>
    </source>
</evidence>
<dbReference type="GO" id="GO:0004467">
    <property type="term" value="F:long-chain fatty acid-CoA ligase activity"/>
    <property type="evidence" value="ECO:0007669"/>
    <property type="project" value="TreeGrafter"/>
</dbReference>
<evidence type="ECO:0000256" key="15">
    <source>
        <dbReference type="ARBA" id="ARBA00023055"/>
    </source>
</evidence>
<dbReference type="PANTHER" id="PTHR43107">
    <property type="entry name" value="LONG-CHAIN FATTY ACID TRANSPORT PROTEIN"/>
    <property type="match status" value="1"/>
</dbReference>
<dbReference type="GO" id="GO:0030170">
    <property type="term" value="F:pyridoxal phosphate binding"/>
    <property type="evidence" value="ECO:0007669"/>
    <property type="project" value="InterPro"/>
</dbReference>
<keyword evidence="6" id="KW-0813">Transport</keyword>
<comment type="similarity">
    <text evidence="5">Belongs to the class-I pyridoxal-phosphate-dependent aminotransferase family.</text>
</comment>
<dbReference type="CDD" id="cd00609">
    <property type="entry name" value="AAT_like"/>
    <property type="match status" value="1"/>
</dbReference>
<evidence type="ECO:0000256" key="22">
    <source>
        <dbReference type="SAM" id="Phobius"/>
    </source>
</evidence>
<dbReference type="InterPro" id="IPR020845">
    <property type="entry name" value="AMP-binding_CS"/>
</dbReference>
<dbReference type="Gene3D" id="3.40.640.10">
    <property type="entry name" value="Type I PLP-dependent aspartate aminotransferase-like (Major domain)"/>
    <property type="match status" value="1"/>
</dbReference>
<dbReference type="GO" id="GO:0044539">
    <property type="term" value="P:long-chain fatty acid import into cell"/>
    <property type="evidence" value="ECO:0007669"/>
    <property type="project" value="TreeGrafter"/>
</dbReference>
<evidence type="ECO:0000256" key="3">
    <source>
        <dbReference type="ARBA" id="ARBA00004651"/>
    </source>
</evidence>
<dbReference type="InterPro" id="IPR025110">
    <property type="entry name" value="AMP-bd_C"/>
</dbReference>
<keyword evidence="15" id="KW-0445">Lipid transport</keyword>
<keyword evidence="12" id="KW-0067">ATP-binding</keyword>
<dbReference type="OrthoDB" id="10253869at2759"/>
<evidence type="ECO:0000256" key="2">
    <source>
        <dbReference type="ARBA" id="ARBA00004585"/>
    </source>
</evidence>
<dbReference type="FunFam" id="3.30.300.30:FF:000002">
    <property type="entry name" value="Long-chain fatty acid transport protein 1"/>
    <property type="match status" value="1"/>
</dbReference>
<feature type="domain" description="AMP-binding enzyme C-terminal" evidence="25">
    <location>
        <begin position="925"/>
        <end position="1013"/>
    </location>
</feature>
<dbReference type="GO" id="GO:0005324">
    <property type="term" value="F:long-chain fatty acid transmembrane transporter activity"/>
    <property type="evidence" value="ECO:0007669"/>
    <property type="project" value="TreeGrafter"/>
</dbReference>
<keyword evidence="8" id="KW-0436">Ligase</keyword>
<dbReference type="STRING" id="1036612.A0A1L9TAI2"/>
<comment type="function">
    <text evidence="19">Acyl-CoA synthetase required for both the import of long chain fatty acids (LCFAs) (C14-C18) and the activation very long chain fatty acids (VLCFAs) (C20-C26) by esterification of the fatty acids into metabolically active CoA-thioesters for subsequent degradation or incorporation into phospholipids. The transport and fatty acyl-CoA synthetase activities are genetically separable and are thus independent activities. Esterifies VLCFAs in the peroxisome matrix. The VLCFAs are actively transported into peroxisomes by a PXA1-PXA2 heterodimeric transporter in the peroxisomal membrane.</text>
</comment>
<dbReference type="InterPro" id="IPR045851">
    <property type="entry name" value="AMP-bd_C_sf"/>
</dbReference>
<dbReference type="EMBL" id="KV878590">
    <property type="protein sequence ID" value="OJJ56450.1"/>
    <property type="molecule type" value="Genomic_DNA"/>
</dbReference>
<dbReference type="Proteomes" id="UP000184356">
    <property type="component" value="Unassembled WGS sequence"/>
</dbReference>
<evidence type="ECO:0000259" key="23">
    <source>
        <dbReference type="Pfam" id="PF00155"/>
    </source>
</evidence>
<dbReference type="InterPro" id="IPR000873">
    <property type="entry name" value="AMP-dep_synth/lig_dom"/>
</dbReference>
<dbReference type="SUPFAM" id="SSF53383">
    <property type="entry name" value="PLP-dependent transferases"/>
    <property type="match status" value="1"/>
</dbReference>
<keyword evidence="10 22" id="KW-0812">Transmembrane</keyword>
<evidence type="ECO:0000256" key="13">
    <source>
        <dbReference type="ARBA" id="ARBA00022898"/>
    </source>
</evidence>
<keyword evidence="17" id="KW-0576">Peroxisome</keyword>
<keyword evidence="14 22" id="KW-1133">Transmembrane helix</keyword>
<dbReference type="InterPro" id="IPR004839">
    <property type="entry name" value="Aminotransferase_I/II_large"/>
</dbReference>
<organism evidence="26 27">
    <name type="scientific">Aspergillus sydowii CBS 593.65</name>
    <dbReference type="NCBI Taxonomy" id="1036612"/>
    <lineage>
        <taxon>Eukaryota</taxon>
        <taxon>Fungi</taxon>
        <taxon>Dikarya</taxon>
        <taxon>Ascomycota</taxon>
        <taxon>Pezizomycotina</taxon>
        <taxon>Eurotiomycetes</taxon>
        <taxon>Eurotiomycetidae</taxon>
        <taxon>Eurotiales</taxon>
        <taxon>Aspergillaceae</taxon>
        <taxon>Aspergillus</taxon>
        <taxon>Aspergillus subgen. Nidulantes</taxon>
    </lineage>
</organism>
<keyword evidence="11" id="KW-0547">Nucleotide-binding</keyword>
<evidence type="ECO:0000256" key="9">
    <source>
        <dbReference type="ARBA" id="ARBA00022677"/>
    </source>
</evidence>
<dbReference type="Pfam" id="PF00155">
    <property type="entry name" value="Aminotran_1_2"/>
    <property type="match status" value="1"/>
</dbReference>
<dbReference type="SUPFAM" id="SSF56801">
    <property type="entry name" value="Acetyl-CoA synthetase-like"/>
    <property type="match status" value="1"/>
</dbReference>
<evidence type="ECO:0000256" key="21">
    <source>
        <dbReference type="ARBA" id="ARBA00078285"/>
    </source>
</evidence>
<dbReference type="InterPro" id="IPR042099">
    <property type="entry name" value="ANL_N_sf"/>
</dbReference>
<evidence type="ECO:0000256" key="4">
    <source>
        <dbReference type="ARBA" id="ARBA00006432"/>
    </source>
</evidence>
<dbReference type="Gene3D" id="3.30.300.30">
    <property type="match status" value="1"/>
</dbReference>
<dbReference type="PANTHER" id="PTHR43107:SF15">
    <property type="entry name" value="FATTY ACID TRANSPORT PROTEIN 3, ISOFORM A"/>
    <property type="match status" value="1"/>
</dbReference>
<evidence type="ECO:0000256" key="14">
    <source>
        <dbReference type="ARBA" id="ARBA00022989"/>
    </source>
</evidence>
<feature type="domain" description="AMP-dependent synthetase/ligase" evidence="24">
    <location>
        <begin position="478"/>
        <end position="851"/>
    </location>
</feature>
<dbReference type="InterPro" id="IPR015424">
    <property type="entry name" value="PyrdxlP-dep_Trfase"/>
</dbReference>
<dbReference type="GO" id="GO:0009898">
    <property type="term" value="C:cytoplasmic side of plasma membrane"/>
    <property type="evidence" value="ECO:0007669"/>
    <property type="project" value="TreeGrafter"/>
</dbReference>
<dbReference type="InterPro" id="IPR004838">
    <property type="entry name" value="NHTrfase_class1_PyrdxlP-BS"/>
</dbReference>